<name>A0ABQ3T2Q1_9ACTN</name>
<dbReference type="EMBL" id="BNED01000002">
    <property type="protein sequence ID" value="GHI74665.1"/>
    <property type="molecule type" value="Genomic_DNA"/>
</dbReference>
<feature type="domain" description="LTD" evidence="2">
    <location>
        <begin position="46"/>
        <end position="136"/>
    </location>
</feature>
<dbReference type="Proteomes" id="UP000608522">
    <property type="component" value="Unassembled WGS sequence"/>
</dbReference>
<organism evidence="3 4">
    <name type="scientific">Streptomyces spororaveus</name>
    <dbReference type="NCBI Taxonomy" id="284039"/>
    <lineage>
        <taxon>Bacteria</taxon>
        <taxon>Bacillati</taxon>
        <taxon>Actinomycetota</taxon>
        <taxon>Actinomycetes</taxon>
        <taxon>Kitasatosporales</taxon>
        <taxon>Streptomycetaceae</taxon>
        <taxon>Streptomyces</taxon>
    </lineage>
</organism>
<keyword evidence="1" id="KW-0732">Signal</keyword>
<evidence type="ECO:0000313" key="3">
    <source>
        <dbReference type="EMBL" id="GHI74665.1"/>
    </source>
</evidence>
<accession>A0ABQ3T2Q1</accession>
<feature type="signal peptide" evidence="1">
    <location>
        <begin position="1"/>
        <end position="20"/>
    </location>
</feature>
<evidence type="ECO:0000256" key="1">
    <source>
        <dbReference type="SAM" id="SignalP"/>
    </source>
</evidence>
<gene>
    <name evidence="3" type="ORF">Sspor_02260</name>
</gene>
<reference evidence="4" key="1">
    <citation type="submission" date="2023-07" db="EMBL/GenBank/DDBJ databases">
        <title>Whole genome shotgun sequence of Streptomyces spororaveus NBRC 15456.</title>
        <authorList>
            <person name="Komaki H."/>
            <person name="Tamura T."/>
        </authorList>
    </citation>
    <scope>NUCLEOTIDE SEQUENCE [LARGE SCALE GENOMIC DNA]</scope>
    <source>
        <strain evidence="4">NBRC 15456</strain>
    </source>
</reference>
<protein>
    <recommendedName>
        <fullName evidence="2">LTD domain-containing protein</fullName>
    </recommendedName>
</protein>
<evidence type="ECO:0000313" key="4">
    <source>
        <dbReference type="Proteomes" id="UP000608522"/>
    </source>
</evidence>
<keyword evidence="4" id="KW-1185">Reference proteome</keyword>
<sequence>MLAATAALATTLLAAPQASAATHQGGLHFGALQFDGPGADLPQTNAKLNAEYVDLHNNTRTAVQLRGYTVRTASGYLYTFPTFTLGAWKTVKLKNGQGANSTGTVFRKKNNFWFNNSSGSLTLTAPGGTKKDTCSWRANGRGSTTCH</sequence>
<feature type="chain" id="PRO_5045165690" description="LTD domain-containing protein" evidence="1">
    <location>
        <begin position="21"/>
        <end position="147"/>
    </location>
</feature>
<proteinExistence type="predicted"/>
<comment type="caution">
    <text evidence="3">The sequence shown here is derived from an EMBL/GenBank/DDBJ whole genome shotgun (WGS) entry which is preliminary data.</text>
</comment>
<dbReference type="SUPFAM" id="SSF74853">
    <property type="entry name" value="Lamin A/C globular tail domain"/>
    <property type="match status" value="1"/>
</dbReference>
<dbReference type="Gene3D" id="2.60.40.1260">
    <property type="entry name" value="Lamin Tail domain"/>
    <property type="match status" value="1"/>
</dbReference>
<dbReference type="InterPro" id="IPR001322">
    <property type="entry name" value="Lamin_tail_dom"/>
</dbReference>
<dbReference type="InterPro" id="IPR036415">
    <property type="entry name" value="Lamin_tail_dom_sf"/>
</dbReference>
<evidence type="ECO:0000259" key="2">
    <source>
        <dbReference type="Pfam" id="PF00932"/>
    </source>
</evidence>
<dbReference type="Pfam" id="PF00932">
    <property type="entry name" value="LTD"/>
    <property type="match status" value="1"/>
</dbReference>